<evidence type="ECO:0000313" key="2">
    <source>
        <dbReference type="EMBL" id="NGM50439.1"/>
    </source>
</evidence>
<organism evidence="2">
    <name type="scientific">Caulobacter sp. 602-2</name>
    <dbReference type="NCBI Taxonomy" id="2710887"/>
    <lineage>
        <taxon>Bacteria</taxon>
        <taxon>Pseudomonadati</taxon>
        <taxon>Pseudomonadota</taxon>
        <taxon>Alphaproteobacteria</taxon>
        <taxon>Caulobacterales</taxon>
        <taxon>Caulobacteraceae</taxon>
        <taxon>Caulobacter</taxon>
    </lineage>
</organism>
<dbReference type="CDD" id="cd06260">
    <property type="entry name" value="DUF820-like"/>
    <property type="match status" value="1"/>
</dbReference>
<evidence type="ECO:0000259" key="1">
    <source>
        <dbReference type="Pfam" id="PF05685"/>
    </source>
</evidence>
<dbReference type="RefSeq" id="WP_165259109.1">
    <property type="nucleotide sequence ID" value="NZ_JAAKGT010000005.1"/>
</dbReference>
<keyword evidence="2" id="KW-0255">Endonuclease</keyword>
<dbReference type="PANTHER" id="PTHR35400">
    <property type="entry name" value="SLR1083 PROTEIN"/>
    <property type="match status" value="1"/>
</dbReference>
<gene>
    <name evidence="2" type="ORF">G5B46_12540</name>
</gene>
<dbReference type="Gene3D" id="3.90.1570.10">
    <property type="entry name" value="tt1808, chain A"/>
    <property type="match status" value="1"/>
</dbReference>
<reference evidence="2" key="1">
    <citation type="submission" date="2020-02" db="EMBL/GenBank/DDBJ databases">
        <authorList>
            <person name="Gao J."/>
            <person name="Sun J."/>
        </authorList>
    </citation>
    <scope>NUCLEOTIDE SEQUENCE</scope>
    <source>
        <strain evidence="2">602-2</strain>
    </source>
</reference>
<comment type="caution">
    <text evidence="2">The sequence shown here is derived from an EMBL/GenBank/DDBJ whole genome shotgun (WGS) entry which is preliminary data.</text>
</comment>
<dbReference type="InterPro" id="IPR011335">
    <property type="entry name" value="Restrct_endonuc-II-like"/>
</dbReference>
<dbReference type="GO" id="GO:0004519">
    <property type="term" value="F:endonuclease activity"/>
    <property type="evidence" value="ECO:0007669"/>
    <property type="project" value="UniProtKB-KW"/>
</dbReference>
<dbReference type="AlphaFoldDB" id="A0A6G4QYA8"/>
<dbReference type="InterPro" id="IPR008538">
    <property type="entry name" value="Uma2"/>
</dbReference>
<keyword evidence="2" id="KW-0540">Nuclease</keyword>
<protein>
    <submittedName>
        <fullName evidence="2">Uma2 family endonuclease</fullName>
    </submittedName>
</protein>
<sequence>MTATSAGFEERGDTEFLFDFDQYERMDQAGVFDDVFGRVELIEGKIIRMAPASLDHGEVSANAAFVLKSAIRKLSASTSLKVFVGSTLKLGRYSAPDPDVLVARAPEGKYAEAEAAVLVVEVSISSLGNDLTVKSRLYAKAGVPEYWVAEPEARRLTVFSQPLPDGGWGETAVHEGDAAAVSPLFAPEVRIPLSELF</sequence>
<dbReference type="PANTHER" id="PTHR35400:SF3">
    <property type="entry name" value="SLL1072 PROTEIN"/>
    <property type="match status" value="1"/>
</dbReference>
<feature type="domain" description="Putative restriction endonuclease" evidence="1">
    <location>
        <begin position="21"/>
        <end position="193"/>
    </location>
</feature>
<keyword evidence="2" id="KW-0378">Hydrolase</keyword>
<accession>A0A6G4QYA8</accession>
<dbReference type="InterPro" id="IPR012296">
    <property type="entry name" value="Nuclease_put_TT1808"/>
</dbReference>
<dbReference type="EMBL" id="JAAKGT010000005">
    <property type="protein sequence ID" value="NGM50439.1"/>
    <property type="molecule type" value="Genomic_DNA"/>
</dbReference>
<proteinExistence type="predicted"/>
<dbReference type="SUPFAM" id="SSF52980">
    <property type="entry name" value="Restriction endonuclease-like"/>
    <property type="match status" value="1"/>
</dbReference>
<name>A0A6G4QYA8_9CAUL</name>
<dbReference type="Pfam" id="PF05685">
    <property type="entry name" value="Uma2"/>
    <property type="match status" value="1"/>
</dbReference>